<keyword evidence="5 6" id="KW-0472">Membrane</keyword>
<dbReference type="Proteomes" id="UP001500221">
    <property type="component" value="Unassembled WGS sequence"/>
</dbReference>
<evidence type="ECO:0000256" key="5">
    <source>
        <dbReference type="ARBA" id="ARBA00023136"/>
    </source>
</evidence>
<evidence type="ECO:0000256" key="4">
    <source>
        <dbReference type="ARBA" id="ARBA00022989"/>
    </source>
</evidence>
<keyword evidence="3 6" id="KW-0812">Transmembrane</keyword>
<dbReference type="RefSeq" id="WP_345460042.1">
    <property type="nucleotide sequence ID" value="NZ_BAABKG010000003.1"/>
</dbReference>
<name>A0ABP9PX39_9ACTN</name>
<feature type="transmembrane region" description="Helical" evidence="6">
    <location>
        <begin position="870"/>
        <end position="896"/>
    </location>
</feature>
<sequence>MSAGRAALAGTVGAVLRGLRARGLLSGVTLVMMVLAVAGTVVGPVLQQAATTSYTLTRVDDAPDPQTALTWTVSSGRQRDLDRLVDDAVAATGEAVPDVYGDAEVTLFAGPFLRFGDGAQFTYLARDDACEILEIEGGCPTGPGEVLVNEDDLGAAAIGDTLRVPRLGRVEIAGVYRTPTTADDWLFTARLTSRPAGVTSAYQPAPYVVTPEVLAGLPPRSWAPTVDRRLAVPPDLDDATFDRLASEAERLATLELPLPRGATATGSAATNTLGAVLVDVRAQRDAAASAVAPAVVSLVLVALAIILRLQSAAAALRGPELALAALRGVGRRRAWALGLAEPWLLVLLSLPLGLLAGWGIATALARAWLRPGTPLVLPAASLVAAAAVVVAIALVTALAVGQGMRETLAARLAGVRRPARGARTGLLVELVVVALAAVLPLTRLGTDQRGLGVADLLLPVVTAVAAGLVVTRLVAVAAGWWTRRGPERPLAVFVAARALARRAQGTLVILPVAAAIAVAVFAAGVDGVAAQWRGSVAATQAPAAEVWDSPLGPDATLQLTRRLDPDGEWLMTAAALSVPGVGPIVLVDTPRLARVGTWPAAWLDGATAADVADLLAPPAPLVRLTGDEIALTADAPAAGVTVTLDVATADGRAQSLTLGPFAAGSSTQTLTSQYCAAGCDVLGLSVAGPDDGEPVALSGLSGDGEPVTPALAEGGWRDPDAPDAPALDVDGDALVAASGQDAVPALALTALPVIEGRGAGDTLTPAPDGSADPVLDLGQGGGAEPLPVEVRGTAESLPVVGPAGLMLDLTTFSTRYRAAPALVEPLVLVRDGAPAAVRQGLVDSEATLRADAATTRRVLDDSAYAQALRLYLVVGAALLLMALGGLLVSTTVQLAARRRDAAALRVVGVPPRTLVAASLWESAVALGAAVVAGTAAGALAQAVLLPSLSLGVVDDAATPRVLPDLDWPRLLVIAGAVAVVLLLVSLASSVTTVRRARGATLREDVG</sequence>
<keyword evidence="9" id="KW-1185">Reference proteome</keyword>
<evidence type="ECO:0000313" key="9">
    <source>
        <dbReference type="Proteomes" id="UP001500221"/>
    </source>
</evidence>
<keyword evidence="4 6" id="KW-1133">Transmembrane helix</keyword>
<feature type="transmembrane region" description="Helical" evidence="6">
    <location>
        <begin position="507"/>
        <end position="525"/>
    </location>
</feature>
<reference evidence="9" key="1">
    <citation type="journal article" date="2019" name="Int. J. Syst. Evol. Microbiol.">
        <title>The Global Catalogue of Microorganisms (GCM) 10K type strain sequencing project: providing services to taxonomists for standard genome sequencing and annotation.</title>
        <authorList>
            <consortium name="The Broad Institute Genomics Platform"/>
            <consortium name="The Broad Institute Genome Sequencing Center for Infectious Disease"/>
            <person name="Wu L."/>
            <person name="Ma J."/>
        </authorList>
    </citation>
    <scope>NUCLEOTIDE SEQUENCE [LARGE SCALE GENOMIC DNA]</scope>
    <source>
        <strain evidence="9">JCM 18459</strain>
    </source>
</reference>
<organism evidence="8 9">
    <name type="scientific">Nocardioides marinquilinus</name>
    <dbReference type="NCBI Taxonomy" id="1210400"/>
    <lineage>
        <taxon>Bacteria</taxon>
        <taxon>Bacillati</taxon>
        <taxon>Actinomycetota</taxon>
        <taxon>Actinomycetes</taxon>
        <taxon>Propionibacteriales</taxon>
        <taxon>Nocardioidaceae</taxon>
        <taxon>Nocardioides</taxon>
    </lineage>
</organism>
<feature type="transmembrane region" description="Helical" evidence="6">
    <location>
        <begin position="343"/>
        <end position="369"/>
    </location>
</feature>
<feature type="domain" description="ABC3 transporter permease C-terminal" evidence="7">
    <location>
        <begin position="873"/>
        <end position="990"/>
    </location>
</feature>
<dbReference type="InterPro" id="IPR003838">
    <property type="entry name" value="ABC3_permease_C"/>
</dbReference>
<feature type="transmembrane region" description="Helical" evidence="6">
    <location>
        <begin position="286"/>
        <end position="307"/>
    </location>
</feature>
<keyword evidence="2" id="KW-1003">Cell membrane</keyword>
<evidence type="ECO:0000313" key="8">
    <source>
        <dbReference type="EMBL" id="GAA5151290.1"/>
    </source>
</evidence>
<feature type="transmembrane region" description="Helical" evidence="6">
    <location>
        <begin position="917"/>
        <end position="940"/>
    </location>
</feature>
<accession>A0ABP9PX39</accession>
<evidence type="ECO:0000259" key="7">
    <source>
        <dbReference type="Pfam" id="PF02687"/>
    </source>
</evidence>
<feature type="transmembrane region" description="Helical" evidence="6">
    <location>
        <begin position="456"/>
        <end position="481"/>
    </location>
</feature>
<comment type="subcellular location">
    <subcellularLocation>
        <location evidence="1">Cell membrane</location>
        <topology evidence="1">Multi-pass membrane protein</topology>
    </subcellularLocation>
</comment>
<feature type="transmembrane region" description="Helical" evidence="6">
    <location>
        <begin position="970"/>
        <end position="993"/>
    </location>
</feature>
<evidence type="ECO:0000256" key="2">
    <source>
        <dbReference type="ARBA" id="ARBA00022475"/>
    </source>
</evidence>
<feature type="transmembrane region" description="Helical" evidence="6">
    <location>
        <begin position="375"/>
        <end position="400"/>
    </location>
</feature>
<feature type="transmembrane region" description="Helical" evidence="6">
    <location>
        <begin position="421"/>
        <end position="444"/>
    </location>
</feature>
<protein>
    <recommendedName>
        <fullName evidence="7">ABC3 transporter permease C-terminal domain-containing protein</fullName>
    </recommendedName>
</protein>
<comment type="caution">
    <text evidence="8">The sequence shown here is derived from an EMBL/GenBank/DDBJ whole genome shotgun (WGS) entry which is preliminary data.</text>
</comment>
<evidence type="ECO:0000256" key="1">
    <source>
        <dbReference type="ARBA" id="ARBA00004651"/>
    </source>
</evidence>
<gene>
    <name evidence="8" type="ORF">GCM10023340_29920</name>
</gene>
<dbReference type="EMBL" id="BAABKG010000003">
    <property type="protein sequence ID" value="GAA5151290.1"/>
    <property type="molecule type" value="Genomic_DNA"/>
</dbReference>
<evidence type="ECO:0000256" key="6">
    <source>
        <dbReference type="SAM" id="Phobius"/>
    </source>
</evidence>
<proteinExistence type="predicted"/>
<evidence type="ECO:0000256" key="3">
    <source>
        <dbReference type="ARBA" id="ARBA00022692"/>
    </source>
</evidence>
<dbReference type="Pfam" id="PF02687">
    <property type="entry name" value="FtsX"/>
    <property type="match status" value="1"/>
</dbReference>